<dbReference type="GO" id="GO:0008168">
    <property type="term" value="F:methyltransferase activity"/>
    <property type="evidence" value="ECO:0007669"/>
    <property type="project" value="UniProtKB-KW"/>
</dbReference>
<keyword evidence="1 3" id="KW-0489">Methyltransferase</keyword>
<accession>A0A5B6V047</accession>
<evidence type="ECO:0000313" key="3">
    <source>
        <dbReference type="EMBL" id="KAA3462478.1"/>
    </source>
</evidence>
<dbReference type="OrthoDB" id="203237at2759"/>
<dbReference type="PANTHER" id="PTHR43619:SF2">
    <property type="entry name" value="S-ADENOSYL-L-METHIONINE-DEPENDENT METHYLTRANSFERASES SUPERFAMILY PROTEIN"/>
    <property type="match status" value="1"/>
</dbReference>
<dbReference type="InterPro" id="IPR029063">
    <property type="entry name" value="SAM-dependent_MTases_sf"/>
</dbReference>
<comment type="caution">
    <text evidence="3">The sequence shown here is derived from an EMBL/GenBank/DDBJ whole genome shotgun (WGS) entry which is preliminary data.</text>
</comment>
<evidence type="ECO:0000313" key="4">
    <source>
        <dbReference type="Proteomes" id="UP000325315"/>
    </source>
</evidence>
<dbReference type="Pfam" id="PF04072">
    <property type="entry name" value="LCM"/>
    <property type="match status" value="1"/>
</dbReference>
<dbReference type="Gene3D" id="3.40.50.150">
    <property type="entry name" value="Vaccinia Virus protein VP39"/>
    <property type="match status" value="1"/>
</dbReference>
<dbReference type="GO" id="GO:0032259">
    <property type="term" value="P:methylation"/>
    <property type="evidence" value="ECO:0007669"/>
    <property type="project" value="UniProtKB-KW"/>
</dbReference>
<name>A0A5B6V047_9ROSI</name>
<dbReference type="AlphaFoldDB" id="A0A5B6V047"/>
<dbReference type="InterPro" id="IPR007213">
    <property type="entry name" value="Ppm1/Ppm2/Tcmp"/>
</dbReference>
<evidence type="ECO:0000256" key="1">
    <source>
        <dbReference type="ARBA" id="ARBA00022603"/>
    </source>
</evidence>
<keyword evidence="4" id="KW-1185">Reference proteome</keyword>
<evidence type="ECO:0000256" key="2">
    <source>
        <dbReference type="ARBA" id="ARBA00022679"/>
    </source>
</evidence>
<organism evidence="3 4">
    <name type="scientific">Gossypium australe</name>
    <dbReference type="NCBI Taxonomy" id="47621"/>
    <lineage>
        <taxon>Eukaryota</taxon>
        <taxon>Viridiplantae</taxon>
        <taxon>Streptophyta</taxon>
        <taxon>Embryophyta</taxon>
        <taxon>Tracheophyta</taxon>
        <taxon>Spermatophyta</taxon>
        <taxon>Magnoliopsida</taxon>
        <taxon>eudicotyledons</taxon>
        <taxon>Gunneridae</taxon>
        <taxon>Pentapetalae</taxon>
        <taxon>rosids</taxon>
        <taxon>malvids</taxon>
        <taxon>Malvales</taxon>
        <taxon>Malvaceae</taxon>
        <taxon>Malvoideae</taxon>
        <taxon>Gossypium</taxon>
    </lineage>
</organism>
<keyword evidence="2 3" id="KW-0808">Transferase</keyword>
<sequence length="334" mass="37529">MQCALKFACSAAPPSSASIAPLLFSNTHNKKKKLRNGCSIRAELSDDNDPLLQAAINSASLRFHETHRQGKQKKIPPNSLYPLFIDPYAGCFVSTHTQMDMETKAKQYCIATKFIDDKLLSTVNHMDGLKQVVLLSDGMDTRPYRLNWPSSTIMFDISPLRVFQKAAEKLDGVGAKIPQRCLFLHVPLETPNIQETLVTKGFNGTRPSVWAIQGLPLMTLVSFEEILLTVSGMAMKGCLFFGELPAWLAETGIGNKSSTKKWINNIFMSYGFKVDMISYDEVAKRLSKVVKPGDYEKILFVAEQLRCSDDQMETWRKELQRVDEDGDEEGFEDL</sequence>
<protein>
    <submittedName>
        <fullName evidence="3">S-adenosyl-L-methionine-dependent methyltransferases superfamily protein</fullName>
    </submittedName>
</protein>
<proteinExistence type="predicted"/>
<dbReference type="EMBL" id="SMMG02000009">
    <property type="protein sequence ID" value="KAA3462478.1"/>
    <property type="molecule type" value="Genomic_DNA"/>
</dbReference>
<dbReference type="SUPFAM" id="SSF53335">
    <property type="entry name" value="S-adenosyl-L-methionine-dependent methyltransferases"/>
    <property type="match status" value="1"/>
</dbReference>
<reference evidence="4" key="1">
    <citation type="journal article" date="2019" name="Plant Biotechnol. J.">
        <title>Genome sequencing of the Australian wild diploid species Gossypium australe highlights disease resistance and delayed gland morphogenesis.</title>
        <authorList>
            <person name="Cai Y."/>
            <person name="Cai X."/>
            <person name="Wang Q."/>
            <person name="Wang P."/>
            <person name="Zhang Y."/>
            <person name="Cai C."/>
            <person name="Xu Y."/>
            <person name="Wang K."/>
            <person name="Zhou Z."/>
            <person name="Wang C."/>
            <person name="Geng S."/>
            <person name="Li B."/>
            <person name="Dong Q."/>
            <person name="Hou Y."/>
            <person name="Wang H."/>
            <person name="Ai P."/>
            <person name="Liu Z."/>
            <person name="Yi F."/>
            <person name="Sun M."/>
            <person name="An G."/>
            <person name="Cheng J."/>
            <person name="Zhang Y."/>
            <person name="Shi Q."/>
            <person name="Xie Y."/>
            <person name="Shi X."/>
            <person name="Chang Y."/>
            <person name="Huang F."/>
            <person name="Chen Y."/>
            <person name="Hong S."/>
            <person name="Mi L."/>
            <person name="Sun Q."/>
            <person name="Zhang L."/>
            <person name="Zhou B."/>
            <person name="Peng R."/>
            <person name="Zhang X."/>
            <person name="Liu F."/>
        </authorList>
    </citation>
    <scope>NUCLEOTIDE SEQUENCE [LARGE SCALE GENOMIC DNA]</scope>
    <source>
        <strain evidence="4">cv. PA1801</strain>
    </source>
</reference>
<dbReference type="Proteomes" id="UP000325315">
    <property type="component" value="Unassembled WGS sequence"/>
</dbReference>
<gene>
    <name evidence="3" type="ORF">EPI10_028960</name>
</gene>
<dbReference type="PANTHER" id="PTHR43619">
    <property type="entry name" value="S-ADENOSYL-L-METHIONINE-DEPENDENT METHYLTRANSFERASE YKTD-RELATED"/>
    <property type="match status" value="1"/>
</dbReference>